<dbReference type="InterPro" id="IPR007892">
    <property type="entry name" value="CHASE4"/>
</dbReference>
<evidence type="ECO:0000256" key="6">
    <source>
        <dbReference type="PROSITE-ProRule" id="PRU00284"/>
    </source>
</evidence>
<keyword evidence="7" id="KW-1133">Transmembrane helix</keyword>
<comment type="similarity">
    <text evidence="5">Belongs to the methyl-accepting chemotaxis (MCP) protein family.</text>
</comment>
<dbReference type="SMART" id="SM00304">
    <property type="entry name" value="HAMP"/>
    <property type="match status" value="1"/>
</dbReference>
<dbReference type="GO" id="GO:0007165">
    <property type="term" value="P:signal transduction"/>
    <property type="evidence" value="ECO:0007669"/>
    <property type="project" value="UniProtKB-KW"/>
</dbReference>
<dbReference type="CDD" id="cd06225">
    <property type="entry name" value="HAMP"/>
    <property type="match status" value="1"/>
</dbReference>
<dbReference type="Proteomes" id="UP000309676">
    <property type="component" value="Unassembled WGS sequence"/>
</dbReference>
<evidence type="ECO:0000256" key="3">
    <source>
        <dbReference type="ARBA" id="ARBA00023136"/>
    </source>
</evidence>
<organism evidence="10 11">
    <name type="scientific">Paenibacillus antri</name>
    <dbReference type="NCBI Taxonomy" id="2582848"/>
    <lineage>
        <taxon>Bacteria</taxon>
        <taxon>Bacillati</taxon>
        <taxon>Bacillota</taxon>
        <taxon>Bacilli</taxon>
        <taxon>Bacillales</taxon>
        <taxon>Paenibacillaceae</taxon>
        <taxon>Paenibacillus</taxon>
    </lineage>
</organism>
<dbReference type="Gene3D" id="1.10.287.950">
    <property type="entry name" value="Methyl-accepting chemotaxis protein"/>
    <property type="match status" value="1"/>
</dbReference>
<comment type="subcellular location">
    <subcellularLocation>
        <location evidence="1">Cell membrane</location>
    </subcellularLocation>
</comment>
<evidence type="ECO:0000256" key="2">
    <source>
        <dbReference type="ARBA" id="ARBA00022475"/>
    </source>
</evidence>
<dbReference type="PANTHER" id="PTHR32089:SF112">
    <property type="entry name" value="LYSOZYME-LIKE PROTEIN-RELATED"/>
    <property type="match status" value="1"/>
</dbReference>
<dbReference type="EMBL" id="VCIW01000006">
    <property type="protein sequence ID" value="TLS52115.1"/>
    <property type="molecule type" value="Genomic_DNA"/>
</dbReference>
<accession>A0A5R9GKC4</accession>
<evidence type="ECO:0000256" key="5">
    <source>
        <dbReference type="ARBA" id="ARBA00029447"/>
    </source>
</evidence>
<evidence type="ECO:0000313" key="11">
    <source>
        <dbReference type="Proteomes" id="UP000309676"/>
    </source>
</evidence>
<dbReference type="GO" id="GO:0005886">
    <property type="term" value="C:plasma membrane"/>
    <property type="evidence" value="ECO:0007669"/>
    <property type="project" value="UniProtKB-SubCell"/>
</dbReference>
<dbReference type="Pfam" id="PF00015">
    <property type="entry name" value="MCPsignal"/>
    <property type="match status" value="1"/>
</dbReference>
<sequence>MFRLYLGLKIYDVNRRGGERMSLRTLQAKIAAVLVVFMVVPLAAVGAYFFYSLDRDLGSVEEEQLKSFSASGVELLRQMGEDALNVAKSYTYWEEFRAAAEANDMPWIEENVLSVTDVVSTVHFAALADPDGNAIGTAGDAGEFGSSFDPAVMEKFRSTPDFHGLMVVGGRLAVVVVSGVTNEEATKAPTGALVFGRYVDEAVVAQLGKVLHADVSAVGGEGAPAEGFRIVSSDEGRVGEAVVALDGWNGERVGSLTVAAPLKASERALANARLTIALVGGAIVIAAVVLLLWLRFNIVRPVQRIAGALGAVAEGDLSAATDAKDRTRPDEIGVLTMSYETMRESFGRVVGDVRALSGRLSESASETAALADTSKADGERMSASVSELADGARLRQASAADSAQSMQEMAVGIGRIASSAASVTETAHDANDLAASGGALMEAAIVQMREMQRSMEASVAAAEAQRDSANRVAEVLELISSVSKQTNLLALNASIEAARAGEAGRGFAVVAGEVRKLAEQSGEATARVAGLLDAVREGAAQTATSLQRAALEVGDGARKLDDAYERFGDIRGAMASVGGQVEDVSAVAQQLAAGSEQVSASVEEMSAFSAEAAERAGELSGYASEQYARMDRLAGSMRQLEEASRTLYRLVEPMKTK</sequence>
<dbReference type="InterPro" id="IPR004089">
    <property type="entry name" value="MCPsignal_dom"/>
</dbReference>
<feature type="domain" description="Methyl-accepting transducer" evidence="8">
    <location>
        <begin position="370"/>
        <end position="606"/>
    </location>
</feature>
<feature type="domain" description="HAMP" evidence="9">
    <location>
        <begin position="296"/>
        <end position="351"/>
    </location>
</feature>
<feature type="transmembrane region" description="Helical" evidence="7">
    <location>
        <begin position="274"/>
        <end position="294"/>
    </location>
</feature>
<dbReference type="Pfam" id="PF00672">
    <property type="entry name" value="HAMP"/>
    <property type="match status" value="1"/>
</dbReference>
<proteinExistence type="inferred from homology"/>
<dbReference type="InterPro" id="IPR003660">
    <property type="entry name" value="HAMP_dom"/>
</dbReference>
<dbReference type="PROSITE" id="PS50111">
    <property type="entry name" value="CHEMOTAXIS_TRANSDUC_2"/>
    <property type="match status" value="1"/>
</dbReference>
<evidence type="ECO:0000259" key="9">
    <source>
        <dbReference type="PROSITE" id="PS50885"/>
    </source>
</evidence>
<comment type="caution">
    <text evidence="10">The sequence shown here is derived from an EMBL/GenBank/DDBJ whole genome shotgun (WGS) entry which is preliminary data.</text>
</comment>
<keyword evidence="2" id="KW-1003">Cell membrane</keyword>
<evidence type="ECO:0000256" key="4">
    <source>
        <dbReference type="ARBA" id="ARBA00023224"/>
    </source>
</evidence>
<dbReference type="Pfam" id="PF05228">
    <property type="entry name" value="CHASE4"/>
    <property type="match status" value="1"/>
</dbReference>
<dbReference type="SUPFAM" id="SSF58104">
    <property type="entry name" value="Methyl-accepting chemotaxis protein (MCP) signaling domain"/>
    <property type="match status" value="1"/>
</dbReference>
<evidence type="ECO:0000256" key="7">
    <source>
        <dbReference type="SAM" id="Phobius"/>
    </source>
</evidence>
<dbReference type="Gene3D" id="6.10.340.10">
    <property type="match status" value="1"/>
</dbReference>
<dbReference type="SMART" id="SM00283">
    <property type="entry name" value="MA"/>
    <property type="match status" value="1"/>
</dbReference>
<evidence type="ECO:0000259" key="8">
    <source>
        <dbReference type="PROSITE" id="PS50111"/>
    </source>
</evidence>
<keyword evidence="7" id="KW-0812">Transmembrane</keyword>
<gene>
    <name evidence="10" type="ORF">FE782_12195</name>
</gene>
<keyword evidence="4 6" id="KW-0807">Transducer</keyword>
<dbReference type="PROSITE" id="PS50885">
    <property type="entry name" value="HAMP"/>
    <property type="match status" value="1"/>
</dbReference>
<name>A0A5R9GKC4_9BACL</name>
<protein>
    <submittedName>
        <fullName evidence="10">HAMP domain-containing protein</fullName>
    </submittedName>
</protein>
<evidence type="ECO:0000313" key="10">
    <source>
        <dbReference type="EMBL" id="TLS52115.1"/>
    </source>
</evidence>
<keyword evidence="11" id="KW-1185">Reference proteome</keyword>
<keyword evidence="3 7" id="KW-0472">Membrane</keyword>
<feature type="transmembrane region" description="Helical" evidence="7">
    <location>
        <begin position="30"/>
        <end position="51"/>
    </location>
</feature>
<dbReference type="PANTHER" id="PTHR32089">
    <property type="entry name" value="METHYL-ACCEPTING CHEMOTAXIS PROTEIN MCPB"/>
    <property type="match status" value="1"/>
</dbReference>
<dbReference type="CDD" id="cd11386">
    <property type="entry name" value="MCP_signal"/>
    <property type="match status" value="1"/>
</dbReference>
<dbReference type="AlphaFoldDB" id="A0A5R9GKC4"/>
<evidence type="ECO:0000256" key="1">
    <source>
        <dbReference type="ARBA" id="ARBA00004236"/>
    </source>
</evidence>
<reference evidence="10 11" key="1">
    <citation type="submission" date="2019-05" db="EMBL/GenBank/DDBJ databases">
        <authorList>
            <person name="Narsing Rao M.P."/>
            <person name="Li W.J."/>
        </authorList>
    </citation>
    <scope>NUCLEOTIDE SEQUENCE [LARGE SCALE GENOMIC DNA]</scope>
    <source>
        <strain evidence="10 11">SYSU_K30003</strain>
    </source>
</reference>